<dbReference type="Proteomes" id="UP001530377">
    <property type="component" value="Unassembled WGS sequence"/>
</dbReference>
<feature type="region of interest" description="Disordered" evidence="4">
    <location>
        <begin position="225"/>
        <end position="245"/>
    </location>
</feature>
<evidence type="ECO:0000313" key="5">
    <source>
        <dbReference type="EMBL" id="KAL3807629.1"/>
    </source>
</evidence>
<keyword evidence="2" id="KW-0813">Transport</keyword>
<comment type="caution">
    <text evidence="5">The sequence shown here is derived from an EMBL/GenBank/DDBJ whole genome shotgun (WGS) entry which is preliminary data.</text>
</comment>
<feature type="compositionally biased region" description="Acidic residues" evidence="4">
    <location>
        <begin position="105"/>
        <end position="120"/>
    </location>
</feature>
<name>A0ABD3R546_9STRA</name>
<evidence type="ECO:0000256" key="2">
    <source>
        <dbReference type="ARBA" id="ARBA00022448"/>
    </source>
</evidence>
<dbReference type="InterPro" id="IPR007681">
    <property type="entry name" value="Mog1"/>
</dbReference>
<dbReference type="PANTHER" id="PTHR15837">
    <property type="entry name" value="RAN GUANINE NUCLEOTIDE RELEASE FACTOR"/>
    <property type="match status" value="1"/>
</dbReference>
<keyword evidence="6" id="KW-1185">Reference proteome</keyword>
<dbReference type="AlphaFoldDB" id="A0ABD3R546"/>
<dbReference type="SUPFAM" id="SSF55724">
    <property type="entry name" value="Mog1p/PsbP-like"/>
    <property type="match status" value="3"/>
</dbReference>
<accession>A0ABD3R546</accession>
<sequence>MVGLFGGAIVASIPPDWRDVSNVRQVPGESVRGASSSFVVRSSSVSLVGNNQEVYQDCADGSGSVLIIEILEYQRDVDDVDACSYFMDDLTMMMMMMGDDMDHSSDDDDDGVDDDDDDGWMTDRSTADDDDVKKSRREHCPRRRRRRRRRRRGRGTTTVRDGRVIDLLPRNDEGKVGSTTKEATRASGEGGGVTGDGRWFRDFTLPPMAVDERLVACIARCTREEDDEDVDEEDPDDGRGGVGGGGGRRVVDVDMCVLRLGIVGADVLITLSRPRRGIVGHGGGNAAVVGPVSSTDDVDGTFREVLNTFNVKDWGLFGC</sequence>
<dbReference type="Gene3D" id="3.40.1000.10">
    <property type="entry name" value="Mog1/PsbP, alpha/beta/alpha sandwich"/>
    <property type="match status" value="3"/>
</dbReference>
<evidence type="ECO:0000256" key="4">
    <source>
        <dbReference type="SAM" id="MobiDB-lite"/>
    </source>
</evidence>
<organism evidence="5 6">
    <name type="scientific">Cyclostephanos tholiformis</name>
    <dbReference type="NCBI Taxonomy" id="382380"/>
    <lineage>
        <taxon>Eukaryota</taxon>
        <taxon>Sar</taxon>
        <taxon>Stramenopiles</taxon>
        <taxon>Ochrophyta</taxon>
        <taxon>Bacillariophyta</taxon>
        <taxon>Coscinodiscophyceae</taxon>
        <taxon>Thalassiosirophycidae</taxon>
        <taxon>Stephanodiscales</taxon>
        <taxon>Stephanodiscaceae</taxon>
        <taxon>Cyclostephanos</taxon>
    </lineage>
</organism>
<proteinExistence type="inferred from homology"/>
<keyword evidence="3" id="KW-0653">Protein transport</keyword>
<comment type="similarity">
    <text evidence="1">Belongs to the MOG1 family.</text>
</comment>
<feature type="region of interest" description="Disordered" evidence="4">
    <location>
        <begin position="102"/>
        <end position="199"/>
    </location>
</feature>
<dbReference type="GO" id="GO:0015031">
    <property type="term" value="P:protein transport"/>
    <property type="evidence" value="ECO:0007669"/>
    <property type="project" value="UniProtKB-KW"/>
</dbReference>
<dbReference type="PANTHER" id="PTHR15837:SF0">
    <property type="entry name" value="RAN GUANINE NUCLEOTIDE RELEASE FACTOR"/>
    <property type="match status" value="1"/>
</dbReference>
<reference evidence="5 6" key="1">
    <citation type="submission" date="2024-10" db="EMBL/GenBank/DDBJ databases">
        <title>Updated reference genomes for cyclostephanoid diatoms.</title>
        <authorList>
            <person name="Roberts W.R."/>
            <person name="Alverson A.J."/>
        </authorList>
    </citation>
    <scope>NUCLEOTIDE SEQUENCE [LARGE SCALE GENOMIC DNA]</scope>
    <source>
        <strain evidence="5 6">AJA228-03</strain>
    </source>
</reference>
<protein>
    <submittedName>
        <fullName evidence="5">Uncharacterized protein</fullName>
    </submittedName>
</protein>
<feature type="compositionally biased region" description="Acidic residues" evidence="4">
    <location>
        <begin position="225"/>
        <end position="236"/>
    </location>
</feature>
<gene>
    <name evidence="5" type="ORF">ACHAXA_005259</name>
</gene>
<dbReference type="EMBL" id="JALLPB020000606">
    <property type="protein sequence ID" value="KAL3807629.1"/>
    <property type="molecule type" value="Genomic_DNA"/>
</dbReference>
<evidence type="ECO:0000256" key="1">
    <source>
        <dbReference type="ARBA" id="ARBA00010307"/>
    </source>
</evidence>
<evidence type="ECO:0000313" key="6">
    <source>
        <dbReference type="Proteomes" id="UP001530377"/>
    </source>
</evidence>
<dbReference type="InterPro" id="IPR016123">
    <property type="entry name" value="Mog1/PsbP_a/b/a-sand"/>
</dbReference>
<evidence type="ECO:0000256" key="3">
    <source>
        <dbReference type="ARBA" id="ARBA00022927"/>
    </source>
</evidence>
<feature type="compositionally biased region" description="Basic and acidic residues" evidence="4">
    <location>
        <begin position="160"/>
        <end position="175"/>
    </location>
</feature>
<feature type="compositionally biased region" description="Basic residues" evidence="4">
    <location>
        <begin position="134"/>
        <end position="154"/>
    </location>
</feature>